<dbReference type="Proteomes" id="UP000324222">
    <property type="component" value="Unassembled WGS sequence"/>
</dbReference>
<accession>A0A5B7HR62</accession>
<protein>
    <submittedName>
        <fullName evidence="1">Uncharacterized protein</fullName>
    </submittedName>
</protein>
<reference evidence="1 2" key="1">
    <citation type="submission" date="2019-05" db="EMBL/GenBank/DDBJ databases">
        <title>Another draft genome of Portunus trituberculatus and its Hox gene families provides insights of decapod evolution.</title>
        <authorList>
            <person name="Jeong J.-H."/>
            <person name="Song I."/>
            <person name="Kim S."/>
            <person name="Choi T."/>
            <person name="Kim D."/>
            <person name="Ryu S."/>
            <person name="Kim W."/>
        </authorList>
    </citation>
    <scope>NUCLEOTIDE SEQUENCE [LARGE SCALE GENOMIC DNA]</scope>
    <source>
        <tissue evidence="1">Muscle</tissue>
    </source>
</reference>
<evidence type="ECO:0000313" key="2">
    <source>
        <dbReference type="Proteomes" id="UP000324222"/>
    </source>
</evidence>
<name>A0A5B7HR62_PORTR</name>
<dbReference type="AlphaFoldDB" id="A0A5B7HR62"/>
<gene>
    <name evidence="1" type="ORF">E2C01_065469</name>
</gene>
<organism evidence="1 2">
    <name type="scientific">Portunus trituberculatus</name>
    <name type="common">Swimming crab</name>
    <name type="synonym">Neptunus trituberculatus</name>
    <dbReference type="NCBI Taxonomy" id="210409"/>
    <lineage>
        <taxon>Eukaryota</taxon>
        <taxon>Metazoa</taxon>
        <taxon>Ecdysozoa</taxon>
        <taxon>Arthropoda</taxon>
        <taxon>Crustacea</taxon>
        <taxon>Multicrustacea</taxon>
        <taxon>Malacostraca</taxon>
        <taxon>Eumalacostraca</taxon>
        <taxon>Eucarida</taxon>
        <taxon>Decapoda</taxon>
        <taxon>Pleocyemata</taxon>
        <taxon>Brachyura</taxon>
        <taxon>Eubrachyura</taxon>
        <taxon>Portunoidea</taxon>
        <taxon>Portunidae</taxon>
        <taxon>Portuninae</taxon>
        <taxon>Portunus</taxon>
    </lineage>
</organism>
<proteinExistence type="predicted"/>
<keyword evidence="2" id="KW-1185">Reference proteome</keyword>
<dbReference type="EMBL" id="VSRR010032482">
    <property type="protein sequence ID" value="MPC71198.1"/>
    <property type="molecule type" value="Genomic_DNA"/>
</dbReference>
<evidence type="ECO:0000313" key="1">
    <source>
        <dbReference type="EMBL" id="MPC71198.1"/>
    </source>
</evidence>
<comment type="caution">
    <text evidence="1">The sequence shown here is derived from an EMBL/GenBank/DDBJ whole genome shotgun (WGS) entry which is preliminary data.</text>
</comment>
<sequence>MVTKLQQIINATSYKVLHATHNIAQSVLSARDHCVVLKGALGKAVCLFM</sequence>